<dbReference type="AlphaFoldDB" id="A0A7H9ATS7"/>
<name>A0A7H9ATS7_9FLAO</name>
<dbReference type="GO" id="GO:0009252">
    <property type="term" value="P:peptidoglycan biosynthetic process"/>
    <property type="evidence" value="ECO:0007669"/>
    <property type="project" value="UniProtKB-UniPathway"/>
</dbReference>
<evidence type="ECO:0000256" key="2">
    <source>
        <dbReference type="ARBA" id="ARBA00005992"/>
    </source>
</evidence>
<dbReference type="KEGG" id="cagg:HYG79_16530"/>
<dbReference type="GO" id="GO:0008360">
    <property type="term" value="P:regulation of cell shape"/>
    <property type="evidence" value="ECO:0007669"/>
    <property type="project" value="UniProtKB-UniRule"/>
</dbReference>
<comment type="similarity">
    <text evidence="2">Belongs to the YkuD family.</text>
</comment>
<evidence type="ECO:0000256" key="1">
    <source>
        <dbReference type="ARBA" id="ARBA00004752"/>
    </source>
</evidence>
<dbReference type="GO" id="GO:0004180">
    <property type="term" value="F:carboxypeptidase activity"/>
    <property type="evidence" value="ECO:0007669"/>
    <property type="project" value="UniProtKB-ARBA"/>
</dbReference>
<dbReference type="GO" id="GO:0071555">
    <property type="term" value="P:cell wall organization"/>
    <property type="evidence" value="ECO:0007669"/>
    <property type="project" value="UniProtKB-UniRule"/>
</dbReference>
<evidence type="ECO:0000256" key="4">
    <source>
        <dbReference type="ARBA" id="ARBA00022960"/>
    </source>
</evidence>
<evidence type="ECO:0000256" key="3">
    <source>
        <dbReference type="ARBA" id="ARBA00022679"/>
    </source>
</evidence>
<dbReference type="InterPro" id="IPR038063">
    <property type="entry name" value="Transpep_catalytic_dom"/>
</dbReference>
<dbReference type="EMBL" id="CP058595">
    <property type="protein sequence ID" value="QLG46891.1"/>
    <property type="molecule type" value="Genomic_DNA"/>
</dbReference>
<evidence type="ECO:0000256" key="7">
    <source>
        <dbReference type="PROSITE-ProRule" id="PRU01373"/>
    </source>
</evidence>
<keyword evidence="5 7" id="KW-0573">Peptidoglycan synthesis</keyword>
<keyword evidence="10" id="KW-1185">Reference proteome</keyword>
<sequence length="210" mass="23962">MKTLLKSIPIGFCLICLGFQTFQITCSREKEFDAKEVQNERTFPESKTLEPSILLLLDSLQLKKEDISIHIDKSDYRLYAMADTVIVKTYPVVFGTNPVDDKLMQGDRSTPEGGFSVRAFYPHTTWSKFIWIDYPTTESWEKHNKAKAENKIPKDAKIGGEIGIHGVPKGHSNLIKQKQNWTWGCISLTNKDVNDLYTVVYRGMPITITK</sequence>
<dbReference type="UniPathway" id="UPA00219"/>
<evidence type="ECO:0000313" key="10">
    <source>
        <dbReference type="Proteomes" id="UP000509302"/>
    </source>
</evidence>
<feature type="active site" description="Proton donor/acceptor" evidence="7">
    <location>
        <position position="165"/>
    </location>
</feature>
<dbReference type="Gene3D" id="2.40.440.10">
    <property type="entry name" value="L,D-transpeptidase catalytic domain-like"/>
    <property type="match status" value="1"/>
</dbReference>
<dbReference type="PANTHER" id="PTHR36699:SF1">
    <property type="entry name" value="L,D-TRANSPEPTIDASE YAFK-RELATED"/>
    <property type="match status" value="1"/>
</dbReference>
<evidence type="ECO:0000313" key="9">
    <source>
        <dbReference type="EMBL" id="QLG46891.1"/>
    </source>
</evidence>
<feature type="active site" description="Nucleophile" evidence="7">
    <location>
        <position position="185"/>
    </location>
</feature>
<comment type="pathway">
    <text evidence="1 7">Cell wall biogenesis; peptidoglycan biosynthesis.</text>
</comment>
<gene>
    <name evidence="9" type="ORF">HYG79_16530</name>
</gene>
<dbReference type="PROSITE" id="PS52029">
    <property type="entry name" value="LD_TPASE"/>
    <property type="match status" value="1"/>
</dbReference>
<organism evidence="9 10">
    <name type="scientific">Costertonia aggregata</name>
    <dbReference type="NCBI Taxonomy" id="343403"/>
    <lineage>
        <taxon>Bacteria</taxon>
        <taxon>Pseudomonadati</taxon>
        <taxon>Bacteroidota</taxon>
        <taxon>Flavobacteriia</taxon>
        <taxon>Flavobacteriales</taxon>
        <taxon>Flavobacteriaceae</taxon>
        <taxon>Costertonia</taxon>
    </lineage>
</organism>
<proteinExistence type="inferred from homology"/>
<dbReference type="RefSeq" id="WP_179243170.1">
    <property type="nucleotide sequence ID" value="NZ_CP058595.1"/>
</dbReference>
<dbReference type="GO" id="GO:0016740">
    <property type="term" value="F:transferase activity"/>
    <property type="evidence" value="ECO:0007669"/>
    <property type="project" value="UniProtKB-KW"/>
</dbReference>
<keyword evidence="6 7" id="KW-0961">Cell wall biogenesis/degradation</keyword>
<reference evidence="9 10" key="1">
    <citation type="journal article" date="2006" name="Int. J. Syst. Evol. Microbiol.">
        <title>Costertonia aggregata gen. nov., sp. nov., a mesophilic marine bacterium of the family Flavobacteriaceae, isolated from a mature biofilm.</title>
        <authorList>
            <person name="Kwon K.K."/>
            <person name="Lee Y.K."/>
            <person name="Lee H.K."/>
        </authorList>
    </citation>
    <scope>NUCLEOTIDE SEQUENCE [LARGE SCALE GENOMIC DNA]</scope>
    <source>
        <strain evidence="9 10">KCCM 42265</strain>
    </source>
</reference>
<evidence type="ECO:0000256" key="6">
    <source>
        <dbReference type="ARBA" id="ARBA00023316"/>
    </source>
</evidence>
<feature type="domain" description="L,D-TPase catalytic" evidence="8">
    <location>
        <begin position="67"/>
        <end position="209"/>
    </location>
</feature>
<keyword evidence="4 7" id="KW-0133">Cell shape</keyword>
<evidence type="ECO:0000256" key="5">
    <source>
        <dbReference type="ARBA" id="ARBA00022984"/>
    </source>
</evidence>
<evidence type="ECO:0000259" key="8">
    <source>
        <dbReference type="PROSITE" id="PS52029"/>
    </source>
</evidence>
<dbReference type="PANTHER" id="PTHR36699">
    <property type="entry name" value="LD-TRANSPEPTIDASE"/>
    <property type="match status" value="1"/>
</dbReference>
<protein>
    <submittedName>
        <fullName evidence="9">L,D-transpeptidase</fullName>
    </submittedName>
</protein>
<keyword evidence="3" id="KW-0808">Transferase</keyword>
<dbReference type="SUPFAM" id="SSF141523">
    <property type="entry name" value="L,D-transpeptidase catalytic domain-like"/>
    <property type="match status" value="1"/>
</dbReference>
<accession>A0A7H9ATS7</accession>
<dbReference type="Pfam" id="PF03734">
    <property type="entry name" value="YkuD"/>
    <property type="match status" value="1"/>
</dbReference>
<dbReference type="InterPro" id="IPR005490">
    <property type="entry name" value="LD_TPept_cat_dom"/>
</dbReference>
<dbReference type="CDD" id="cd16913">
    <property type="entry name" value="YkuD_like"/>
    <property type="match status" value="1"/>
</dbReference>
<dbReference type="Proteomes" id="UP000509302">
    <property type="component" value="Chromosome"/>
</dbReference>